<dbReference type="Gene3D" id="3.30.420.310">
    <property type="entry name" value="2-keto-3-deoxy-galactonokinase, C-terminal domain"/>
    <property type="match status" value="1"/>
</dbReference>
<dbReference type="InterPro" id="IPR007729">
    <property type="entry name" value="DGOK"/>
</dbReference>
<proteinExistence type="predicted"/>
<organism evidence="1 2">
    <name type="scientific">Pseudoduganella violacea</name>
    <dbReference type="NCBI Taxonomy" id="1715466"/>
    <lineage>
        <taxon>Bacteria</taxon>
        <taxon>Pseudomonadati</taxon>
        <taxon>Pseudomonadota</taxon>
        <taxon>Betaproteobacteria</taxon>
        <taxon>Burkholderiales</taxon>
        <taxon>Oxalobacteraceae</taxon>
        <taxon>Telluria group</taxon>
        <taxon>Pseudoduganella</taxon>
    </lineage>
</organism>
<keyword evidence="1" id="KW-0808">Transferase</keyword>
<dbReference type="Pfam" id="PF05035">
    <property type="entry name" value="DGOK"/>
    <property type="match status" value="1"/>
</dbReference>
<dbReference type="InterPro" id="IPR042258">
    <property type="entry name" value="DGOK_N"/>
</dbReference>
<dbReference type="GO" id="GO:0008671">
    <property type="term" value="F:2-dehydro-3-deoxygalactonokinase activity"/>
    <property type="evidence" value="ECO:0007669"/>
    <property type="project" value="UniProtKB-EC"/>
</dbReference>
<dbReference type="GO" id="GO:0034194">
    <property type="term" value="P:D-galactonate catabolic process"/>
    <property type="evidence" value="ECO:0007669"/>
    <property type="project" value="InterPro"/>
</dbReference>
<dbReference type="InterPro" id="IPR042257">
    <property type="entry name" value="DGOK_C"/>
</dbReference>
<dbReference type="AlphaFoldDB" id="A0A7W5BFX5"/>
<accession>A0A7W5BFX5</accession>
<keyword evidence="2" id="KW-1185">Reference proteome</keyword>
<keyword evidence="1" id="KW-0418">Kinase</keyword>
<protein>
    <submittedName>
        <fullName evidence="1">2-dehydro-3-deoxygalactonokinase</fullName>
        <ecNumber evidence="1">2.7.1.58</ecNumber>
    </submittedName>
</protein>
<gene>
    <name evidence="1" type="ORF">FHS03_004623</name>
</gene>
<dbReference type="EC" id="2.7.1.58" evidence="1"/>
<sequence length="292" mass="30572">MVAALLGIDWGTSNRRAWLVGAGGVCLRRYADEEGALAARGRYAASLQALCRAMQVADGTPIVMSGAIGSAQGWQEVAYLDCSVPLERLPQSLVPLRDGPAACFLVPGYCQLAGGEADVMRGEETQLLGALALGHGDGWYVLPGTHSKWVLLGDGCVRHLVSYLTGELFALLRQGGTLAPLMMGGHSGQGLLAGALRATQKPVLTQALFAARARAVAGLADPQQTYSYVSGLLVGTEFAARPQMDKHCLQLLGAPELCATYASVGAALGFNCSWIDAAQAHCAALGRFLEQM</sequence>
<dbReference type="Proteomes" id="UP000541535">
    <property type="component" value="Unassembled WGS sequence"/>
</dbReference>
<comment type="caution">
    <text evidence="1">The sequence shown here is derived from an EMBL/GenBank/DDBJ whole genome shotgun (WGS) entry which is preliminary data.</text>
</comment>
<dbReference type="RefSeq" id="WP_183443248.1">
    <property type="nucleotide sequence ID" value="NZ_JACHXD010000017.1"/>
</dbReference>
<evidence type="ECO:0000313" key="2">
    <source>
        <dbReference type="Proteomes" id="UP000541535"/>
    </source>
</evidence>
<dbReference type="EMBL" id="JACHXD010000017">
    <property type="protein sequence ID" value="MBB3121545.1"/>
    <property type="molecule type" value="Genomic_DNA"/>
</dbReference>
<dbReference type="Gene3D" id="3.30.420.300">
    <property type="entry name" value="2-keto-3-deoxy-galactonokinase, substrate binding domain"/>
    <property type="match status" value="1"/>
</dbReference>
<evidence type="ECO:0000313" key="1">
    <source>
        <dbReference type="EMBL" id="MBB3121545.1"/>
    </source>
</evidence>
<reference evidence="1 2" key="1">
    <citation type="submission" date="2020-08" db="EMBL/GenBank/DDBJ databases">
        <title>Genomic Encyclopedia of Type Strains, Phase III (KMG-III): the genomes of soil and plant-associated and newly described type strains.</title>
        <authorList>
            <person name="Whitman W."/>
        </authorList>
    </citation>
    <scope>NUCLEOTIDE SEQUENCE [LARGE SCALE GENOMIC DNA]</scope>
    <source>
        <strain evidence="1 2">CECT 8897</strain>
    </source>
</reference>
<name>A0A7W5BFX5_9BURK</name>